<dbReference type="AlphaFoldDB" id="A0A7T7S2I4"/>
<evidence type="ECO:0000313" key="3">
    <source>
        <dbReference type="Proteomes" id="UP000595895"/>
    </source>
</evidence>
<proteinExistence type="predicted"/>
<dbReference type="EMBL" id="CP066802">
    <property type="protein sequence ID" value="QQM68056.1"/>
    <property type="molecule type" value="Genomic_DNA"/>
</dbReference>
<keyword evidence="3" id="KW-1185">Reference proteome</keyword>
<feature type="compositionally biased region" description="Low complexity" evidence="1">
    <location>
        <begin position="65"/>
        <end position="74"/>
    </location>
</feature>
<feature type="compositionally biased region" description="Polar residues" evidence="1">
    <location>
        <begin position="75"/>
        <end position="90"/>
    </location>
</feature>
<reference evidence="2 3" key="1">
    <citation type="submission" date="2020-12" db="EMBL/GenBank/DDBJ databases">
        <authorList>
            <person name="Zhou J."/>
        </authorList>
    </citation>
    <scope>NUCLEOTIDE SEQUENCE [LARGE SCALE GENOMIC DNA]</scope>
    <source>
        <strain evidence="2 3">CCUG 61299</strain>
    </source>
</reference>
<sequence>MSDKHSSSAADHDDLDAAFAAMMEGLEVPEDTRADLEALDAAAAGDGPAGAGGSHHGRPDDDTLDAPPALSLPTRSQDQPGKTEQPGQTELPQAVKIAVVLTPLANAEALAQLCAMSGLDCLVLPTRTGAVAVKEFVSAHSEWDVSELLGGVETEPAEAAELAGRLSHLARGGTILLTADLATDVGIEKGLSGSVTARGYERGEGGPDMSAGLVLASVDPVVEDLLLGVSKPEDLPGVLRSKEVKLGPLGRWMGRGMGMGKGPAPM</sequence>
<dbReference type="KEGG" id="awe:JG540_04220"/>
<protein>
    <submittedName>
        <fullName evidence="2">Uncharacterized protein</fullName>
    </submittedName>
</protein>
<evidence type="ECO:0000256" key="1">
    <source>
        <dbReference type="SAM" id="MobiDB-lite"/>
    </source>
</evidence>
<dbReference type="RefSeq" id="WP_200277506.1">
    <property type="nucleotide sequence ID" value="NZ_CP066802.1"/>
</dbReference>
<evidence type="ECO:0000313" key="2">
    <source>
        <dbReference type="EMBL" id="QQM68056.1"/>
    </source>
</evidence>
<gene>
    <name evidence="2" type="ORF">JG540_04220</name>
</gene>
<accession>A0A7T7S2I4</accession>
<dbReference type="Proteomes" id="UP000595895">
    <property type="component" value="Chromosome"/>
</dbReference>
<organism evidence="2 3">
    <name type="scientific">Actinomyces weissii</name>
    <dbReference type="NCBI Taxonomy" id="675090"/>
    <lineage>
        <taxon>Bacteria</taxon>
        <taxon>Bacillati</taxon>
        <taxon>Actinomycetota</taxon>
        <taxon>Actinomycetes</taxon>
        <taxon>Actinomycetales</taxon>
        <taxon>Actinomycetaceae</taxon>
        <taxon>Actinomyces</taxon>
    </lineage>
</organism>
<feature type="region of interest" description="Disordered" evidence="1">
    <location>
        <begin position="21"/>
        <end position="90"/>
    </location>
</feature>
<name>A0A7T7S2I4_9ACTO</name>